<feature type="domain" description="Acylphosphatase-like" evidence="8">
    <location>
        <begin position="3"/>
        <end position="89"/>
    </location>
</feature>
<evidence type="ECO:0000256" key="7">
    <source>
        <dbReference type="RuleBase" id="RU004168"/>
    </source>
</evidence>
<sequence>MVARRVVVSGQVQGVGFRMACAREAARLAVGGWVRNRSDGAVELHAEGRPQDVERLVAWARHGPRHAQVEGVEVTDAESQELRGFDITG</sequence>
<evidence type="ECO:0000256" key="4">
    <source>
        <dbReference type="ARBA" id="ARBA00047645"/>
    </source>
</evidence>
<dbReference type="PROSITE" id="PS51160">
    <property type="entry name" value="ACYLPHOSPHATASE_3"/>
    <property type="match status" value="1"/>
</dbReference>
<dbReference type="Gene3D" id="3.30.70.100">
    <property type="match status" value="1"/>
</dbReference>
<dbReference type="PANTHER" id="PTHR47268">
    <property type="entry name" value="ACYLPHOSPHATASE"/>
    <property type="match status" value="1"/>
</dbReference>
<name>A0A7Y0QHS2_CELFI</name>
<dbReference type="InterPro" id="IPR036046">
    <property type="entry name" value="Acylphosphatase-like_dom_sf"/>
</dbReference>
<dbReference type="PROSITE" id="PS00151">
    <property type="entry name" value="ACYLPHOSPHATASE_2"/>
    <property type="match status" value="1"/>
</dbReference>
<evidence type="ECO:0000256" key="1">
    <source>
        <dbReference type="ARBA" id="ARBA00005614"/>
    </source>
</evidence>
<evidence type="ECO:0000256" key="5">
    <source>
        <dbReference type="PROSITE-ProRule" id="PRU00520"/>
    </source>
</evidence>
<evidence type="ECO:0000313" key="10">
    <source>
        <dbReference type="Proteomes" id="UP000562124"/>
    </source>
</evidence>
<comment type="similarity">
    <text evidence="1 7">Belongs to the acylphosphatase family.</text>
</comment>
<dbReference type="RefSeq" id="WP_169325868.1">
    <property type="nucleotide sequence ID" value="NZ_JABCJJ010000038.1"/>
</dbReference>
<evidence type="ECO:0000259" key="8">
    <source>
        <dbReference type="PROSITE" id="PS51160"/>
    </source>
</evidence>
<evidence type="ECO:0000256" key="3">
    <source>
        <dbReference type="ARBA" id="ARBA00015991"/>
    </source>
</evidence>
<gene>
    <name evidence="9" type="ORF">HIR71_14940</name>
</gene>
<dbReference type="EC" id="3.6.1.7" evidence="2 5"/>
<protein>
    <recommendedName>
        <fullName evidence="3 5">Acylphosphatase</fullName>
        <ecNumber evidence="2 5">3.6.1.7</ecNumber>
    </recommendedName>
</protein>
<dbReference type="EMBL" id="JABCJJ010000038">
    <property type="protein sequence ID" value="NMR21496.1"/>
    <property type="molecule type" value="Genomic_DNA"/>
</dbReference>
<dbReference type="PROSITE" id="PS00150">
    <property type="entry name" value="ACYLPHOSPHATASE_1"/>
    <property type="match status" value="1"/>
</dbReference>
<dbReference type="AlphaFoldDB" id="A0A7Y0QHS2"/>
<dbReference type="InterPro" id="IPR001792">
    <property type="entry name" value="Acylphosphatase-like_dom"/>
</dbReference>
<dbReference type="InterPro" id="IPR020456">
    <property type="entry name" value="Acylphosphatase"/>
</dbReference>
<comment type="caution">
    <text evidence="9">The sequence shown here is derived from an EMBL/GenBank/DDBJ whole genome shotgun (WGS) entry which is preliminary data.</text>
</comment>
<dbReference type="GO" id="GO:0003998">
    <property type="term" value="F:acylphosphatase activity"/>
    <property type="evidence" value="ECO:0007669"/>
    <property type="project" value="UniProtKB-EC"/>
</dbReference>
<dbReference type="SUPFAM" id="SSF54975">
    <property type="entry name" value="Acylphosphatase/BLUF domain-like"/>
    <property type="match status" value="1"/>
</dbReference>
<accession>A0A7Y0QHS2</accession>
<proteinExistence type="inferred from homology"/>
<keyword evidence="5 6" id="KW-0378">Hydrolase</keyword>
<evidence type="ECO:0000256" key="6">
    <source>
        <dbReference type="RuleBase" id="RU000553"/>
    </source>
</evidence>
<comment type="catalytic activity">
    <reaction evidence="4 5 6">
        <text>an acyl phosphate + H2O = a carboxylate + phosphate + H(+)</text>
        <dbReference type="Rhea" id="RHEA:14965"/>
        <dbReference type="ChEBI" id="CHEBI:15377"/>
        <dbReference type="ChEBI" id="CHEBI:15378"/>
        <dbReference type="ChEBI" id="CHEBI:29067"/>
        <dbReference type="ChEBI" id="CHEBI:43474"/>
        <dbReference type="ChEBI" id="CHEBI:59918"/>
        <dbReference type="EC" id="3.6.1.7"/>
    </reaction>
</comment>
<dbReference type="PANTHER" id="PTHR47268:SF4">
    <property type="entry name" value="ACYLPHOSPHATASE"/>
    <property type="match status" value="1"/>
</dbReference>
<dbReference type="Proteomes" id="UP000562124">
    <property type="component" value="Unassembled WGS sequence"/>
</dbReference>
<reference evidence="9 10" key="1">
    <citation type="submission" date="2020-04" db="EMBL/GenBank/DDBJ databases">
        <title>Sequencing and Assembly of C. fimi.</title>
        <authorList>
            <person name="Ramsey A.R."/>
        </authorList>
    </citation>
    <scope>NUCLEOTIDE SEQUENCE [LARGE SCALE GENOMIC DNA]</scope>
    <source>
        <strain evidence="9 10">SB</strain>
    </source>
</reference>
<dbReference type="PRINTS" id="PR00112">
    <property type="entry name" value="ACYLPHPHTASE"/>
</dbReference>
<feature type="active site" evidence="5">
    <location>
        <position position="36"/>
    </location>
</feature>
<evidence type="ECO:0000256" key="2">
    <source>
        <dbReference type="ARBA" id="ARBA00012150"/>
    </source>
</evidence>
<feature type="active site" evidence="5">
    <location>
        <position position="18"/>
    </location>
</feature>
<organism evidence="9 10">
    <name type="scientific">Cellulomonas fimi</name>
    <dbReference type="NCBI Taxonomy" id="1708"/>
    <lineage>
        <taxon>Bacteria</taxon>
        <taxon>Bacillati</taxon>
        <taxon>Actinomycetota</taxon>
        <taxon>Actinomycetes</taxon>
        <taxon>Micrococcales</taxon>
        <taxon>Cellulomonadaceae</taxon>
        <taxon>Cellulomonas</taxon>
    </lineage>
</organism>
<dbReference type="Pfam" id="PF00708">
    <property type="entry name" value="Acylphosphatase"/>
    <property type="match status" value="1"/>
</dbReference>
<dbReference type="InterPro" id="IPR017968">
    <property type="entry name" value="Acylphosphatase_CS"/>
</dbReference>
<keyword evidence="10" id="KW-1185">Reference proteome</keyword>
<evidence type="ECO:0000313" key="9">
    <source>
        <dbReference type="EMBL" id="NMR21496.1"/>
    </source>
</evidence>